<dbReference type="PANTHER" id="PTHR14969">
    <property type="entry name" value="SPHINGOSINE-1-PHOSPHATE PHOSPHOHYDROLASE"/>
    <property type="match status" value="1"/>
</dbReference>
<dbReference type="InterPro" id="IPR033879">
    <property type="entry name" value="UPP_Pase"/>
</dbReference>
<dbReference type="Pfam" id="PF01569">
    <property type="entry name" value="PAP2"/>
    <property type="match status" value="1"/>
</dbReference>
<evidence type="ECO:0000313" key="3">
    <source>
        <dbReference type="EMBL" id="GIO51482.1"/>
    </source>
</evidence>
<evidence type="ECO:0000313" key="4">
    <source>
        <dbReference type="Proteomes" id="UP000682811"/>
    </source>
</evidence>
<gene>
    <name evidence="3" type="primary">bcrC_3</name>
    <name evidence="3" type="ORF">J34TS1_62470</name>
</gene>
<keyword evidence="4" id="KW-1185">Reference proteome</keyword>
<sequence length="198" mass="22634">MMSQWNIDMFRAINDLGKQFPFLNPAAVFVAEYMLYVLALAMLVYWFTRSSRNRMMVIQAGLAFVLAEIIGKLAGKIYEHHQPFAELPHVNKLIDHAIDNSFPSDHTILFFSVCVSFWLVRRMEGWLWLALACCVAVSRIWVGVHYPVDIAAGALIGIISALFIYWLAPKLGMIKRLLALYEKAEQRVLPIRRKSGSM</sequence>
<keyword evidence="1" id="KW-0812">Transmembrane</keyword>
<dbReference type="Gene3D" id="1.20.144.10">
    <property type="entry name" value="Phosphatidic acid phosphatase type 2/haloperoxidase"/>
    <property type="match status" value="1"/>
</dbReference>
<feature type="transmembrane region" description="Helical" evidence="1">
    <location>
        <begin position="126"/>
        <end position="144"/>
    </location>
</feature>
<dbReference type="Proteomes" id="UP000682811">
    <property type="component" value="Unassembled WGS sequence"/>
</dbReference>
<accession>A0A919YHU6</accession>
<evidence type="ECO:0000256" key="1">
    <source>
        <dbReference type="SAM" id="Phobius"/>
    </source>
</evidence>
<dbReference type="AlphaFoldDB" id="A0A919YHU6"/>
<dbReference type="InterPro" id="IPR000326">
    <property type="entry name" value="PAP2/HPO"/>
</dbReference>
<keyword evidence="1" id="KW-1133">Transmembrane helix</keyword>
<dbReference type="CDD" id="cd03385">
    <property type="entry name" value="PAP2_BcrC_like"/>
    <property type="match status" value="1"/>
</dbReference>
<comment type="caution">
    <text evidence="3">The sequence shown here is derived from an EMBL/GenBank/DDBJ whole genome shotgun (WGS) entry which is preliminary data.</text>
</comment>
<feature type="domain" description="Phosphatidic acid phosphatase type 2/haloperoxidase" evidence="2">
    <location>
        <begin position="60"/>
        <end position="165"/>
    </location>
</feature>
<dbReference type="GO" id="GO:0005886">
    <property type="term" value="C:plasma membrane"/>
    <property type="evidence" value="ECO:0007669"/>
    <property type="project" value="InterPro"/>
</dbReference>
<dbReference type="SMART" id="SM00014">
    <property type="entry name" value="acidPPc"/>
    <property type="match status" value="1"/>
</dbReference>
<organism evidence="3 4">
    <name type="scientific">Paenibacillus azoreducens</name>
    <dbReference type="NCBI Taxonomy" id="116718"/>
    <lineage>
        <taxon>Bacteria</taxon>
        <taxon>Bacillati</taxon>
        <taxon>Bacillota</taxon>
        <taxon>Bacilli</taxon>
        <taxon>Bacillales</taxon>
        <taxon>Paenibacillaceae</taxon>
        <taxon>Paenibacillus</taxon>
    </lineage>
</organism>
<feature type="transmembrane region" description="Helical" evidence="1">
    <location>
        <begin position="150"/>
        <end position="168"/>
    </location>
</feature>
<dbReference type="PANTHER" id="PTHR14969:SF13">
    <property type="entry name" value="AT30094P"/>
    <property type="match status" value="1"/>
</dbReference>
<evidence type="ECO:0000259" key="2">
    <source>
        <dbReference type="SMART" id="SM00014"/>
    </source>
</evidence>
<dbReference type="GO" id="GO:0050380">
    <property type="term" value="F:undecaprenyl-diphosphatase activity"/>
    <property type="evidence" value="ECO:0007669"/>
    <property type="project" value="InterPro"/>
</dbReference>
<keyword evidence="1" id="KW-0472">Membrane</keyword>
<feature type="transmembrane region" description="Helical" evidence="1">
    <location>
        <begin position="26"/>
        <end position="47"/>
    </location>
</feature>
<dbReference type="EMBL" id="BORT01000054">
    <property type="protein sequence ID" value="GIO51482.1"/>
    <property type="molecule type" value="Genomic_DNA"/>
</dbReference>
<proteinExistence type="predicted"/>
<name>A0A919YHU6_9BACL</name>
<dbReference type="SUPFAM" id="SSF48317">
    <property type="entry name" value="Acid phosphatase/Vanadium-dependent haloperoxidase"/>
    <property type="match status" value="1"/>
</dbReference>
<protein>
    <submittedName>
        <fullName evidence="3">Undecaprenyl-diphosphatase</fullName>
    </submittedName>
</protein>
<dbReference type="InterPro" id="IPR036938">
    <property type="entry name" value="PAP2/HPO_sf"/>
</dbReference>
<reference evidence="3 4" key="1">
    <citation type="submission" date="2021-03" db="EMBL/GenBank/DDBJ databases">
        <title>Antimicrobial resistance genes in bacteria isolated from Japanese honey, and their potential for conferring macrolide and lincosamide resistance in the American foulbrood pathogen Paenibacillus larvae.</title>
        <authorList>
            <person name="Okamoto M."/>
            <person name="Kumagai M."/>
            <person name="Kanamori H."/>
            <person name="Takamatsu D."/>
        </authorList>
    </citation>
    <scope>NUCLEOTIDE SEQUENCE [LARGE SCALE GENOMIC DNA]</scope>
    <source>
        <strain evidence="3 4">J34TS1</strain>
    </source>
</reference>